<feature type="signal peptide" evidence="1">
    <location>
        <begin position="1"/>
        <end position="23"/>
    </location>
</feature>
<dbReference type="STRING" id="1393122.SAMN05660895_1475"/>
<accession>A0A1I7NE40</accession>
<evidence type="ECO:0008006" key="4">
    <source>
        <dbReference type="Google" id="ProtNLM"/>
    </source>
</evidence>
<name>A0A1I7NE40_9BACT</name>
<protein>
    <recommendedName>
        <fullName evidence="4">LTXXQ motif family protein</fullName>
    </recommendedName>
</protein>
<dbReference type="Proteomes" id="UP000199537">
    <property type="component" value="Unassembled WGS sequence"/>
</dbReference>
<gene>
    <name evidence="2" type="ORF">SAMN05660895_1475</name>
</gene>
<dbReference type="EMBL" id="FPCJ01000001">
    <property type="protein sequence ID" value="SFV32843.1"/>
    <property type="molecule type" value="Genomic_DNA"/>
</dbReference>
<evidence type="ECO:0000313" key="2">
    <source>
        <dbReference type="EMBL" id="SFV32843.1"/>
    </source>
</evidence>
<organism evidence="2 3">
    <name type="scientific">Thermoflavifilum thermophilum</name>
    <dbReference type="NCBI Taxonomy" id="1393122"/>
    <lineage>
        <taxon>Bacteria</taxon>
        <taxon>Pseudomonadati</taxon>
        <taxon>Bacteroidota</taxon>
        <taxon>Chitinophagia</taxon>
        <taxon>Chitinophagales</taxon>
        <taxon>Chitinophagaceae</taxon>
        <taxon>Thermoflavifilum</taxon>
    </lineage>
</organism>
<evidence type="ECO:0000256" key="1">
    <source>
        <dbReference type="SAM" id="SignalP"/>
    </source>
</evidence>
<reference evidence="3" key="1">
    <citation type="submission" date="2016-10" db="EMBL/GenBank/DDBJ databases">
        <authorList>
            <person name="Varghese N."/>
            <person name="Submissions S."/>
        </authorList>
    </citation>
    <scope>NUCLEOTIDE SEQUENCE [LARGE SCALE GENOMIC DNA]</scope>
    <source>
        <strain evidence="3">DSM 14807</strain>
    </source>
</reference>
<sequence length="129" mass="14698">MKKQMFMFIACIAMAFAGLQLHAQGRMNPEDRAKMLSQRMEQQISGLTDQQKDSIEAINLDISKAMQAAFEQNQGDRDAMRSAMQSLQQQRDARLKAVLNDDQYKQYQDMMQNMRRNFRGNNGGGGGNN</sequence>
<dbReference type="AlphaFoldDB" id="A0A1I7NE40"/>
<evidence type="ECO:0000313" key="3">
    <source>
        <dbReference type="Proteomes" id="UP000199537"/>
    </source>
</evidence>
<keyword evidence="1" id="KW-0732">Signal</keyword>
<dbReference type="RefSeq" id="WP_092459412.1">
    <property type="nucleotide sequence ID" value="NZ_FPCJ01000001.1"/>
</dbReference>
<dbReference type="OrthoDB" id="798005at2"/>
<keyword evidence="3" id="KW-1185">Reference proteome</keyword>
<proteinExistence type="predicted"/>
<feature type="chain" id="PRO_5011665579" description="LTXXQ motif family protein" evidence="1">
    <location>
        <begin position="24"/>
        <end position="129"/>
    </location>
</feature>